<evidence type="ECO:0000313" key="2">
    <source>
        <dbReference type="Proteomes" id="UP000637720"/>
    </source>
</evidence>
<keyword evidence="2" id="KW-1185">Reference proteome</keyword>
<reference evidence="1" key="1">
    <citation type="journal article" date="2014" name="Int. J. Syst. Evol. Microbiol.">
        <title>Complete genome sequence of Corynebacterium casei LMG S-19264T (=DSM 44701T), isolated from a smear-ripened cheese.</title>
        <authorList>
            <consortium name="US DOE Joint Genome Institute (JGI-PGF)"/>
            <person name="Walter F."/>
            <person name="Albersmeier A."/>
            <person name="Kalinowski J."/>
            <person name="Ruckert C."/>
        </authorList>
    </citation>
    <scope>NUCLEOTIDE SEQUENCE</scope>
    <source>
        <strain evidence="1">JCM 14719</strain>
    </source>
</reference>
<dbReference type="Proteomes" id="UP000637720">
    <property type="component" value="Unassembled WGS sequence"/>
</dbReference>
<reference evidence="1" key="2">
    <citation type="submission" date="2020-09" db="EMBL/GenBank/DDBJ databases">
        <authorList>
            <person name="Sun Q."/>
            <person name="Ohkuma M."/>
        </authorList>
    </citation>
    <scope>NUCLEOTIDE SEQUENCE</scope>
    <source>
        <strain evidence="1">JCM 14719</strain>
    </source>
</reference>
<dbReference type="AlphaFoldDB" id="A0A8J3FD48"/>
<evidence type="ECO:0000313" key="1">
    <source>
        <dbReference type="EMBL" id="GGK08212.1"/>
    </source>
</evidence>
<name>A0A8J3FD48_9BACI</name>
<dbReference type="EMBL" id="BMOF01000075">
    <property type="protein sequence ID" value="GGK08212.1"/>
    <property type="molecule type" value="Genomic_DNA"/>
</dbReference>
<sequence length="135" mass="14952">MPNWIVWGLTLYGLAALWVSVAAPLGSPVSRREPVCVILLVENSGQIVEGLLRFLFWWGYCHGRDLWVTVVDFGSSDDTLSIVRGYARYVPHGIDVRVGGAAGFSAEDIRRQFRQPDRVPVVVIDARILSPSRSG</sequence>
<dbReference type="RefSeq" id="WP_188818188.1">
    <property type="nucleotide sequence ID" value="NZ_BMOF01000075.1"/>
</dbReference>
<comment type="caution">
    <text evidence="1">The sequence shown here is derived from an EMBL/GenBank/DDBJ whole genome shotgun (WGS) entry which is preliminary data.</text>
</comment>
<gene>
    <name evidence="1" type="ORF">GCM10007043_22890</name>
</gene>
<protein>
    <submittedName>
        <fullName evidence="1">Uncharacterized protein</fullName>
    </submittedName>
</protein>
<accession>A0A8J3FD48</accession>
<organism evidence="1 2">
    <name type="scientific">Calditerricola satsumensis</name>
    <dbReference type="NCBI Taxonomy" id="373054"/>
    <lineage>
        <taxon>Bacteria</taxon>
        <taxon>Bacillati</taxon>
        <taxon>Bacillota</taxon>
        <taxon>Bacilli</taxon>
        <taxon>Bacillales</taxon>
        <taxon>Bacillaceae</taxon>
        <taxon>Calditerricola</taxon>
    </lineage>
</organism>
<proteinExistence type="predicted"/>